<gene>
    <name evidence="2" type="ORF">ENM31_02260</name>
</gene>
<keyword evidence="1" id="KW-0472">Membrane</keyword>
<protein>
    <recommendedName>
        <fullName evidence="3">Peptidase C-terminal archaeal/bacterial domain-containing protein</fullName>
    </recommendedName>
</protein>
<evidence type="ECO:0000313" key="2">
    <source>
        <dbReference type="EMBL" id="HHM44108.1"/>
    </source>
</evidence>
<dbReference type="EMBL" id="DRXH01000077">
    <property type="protein sequence ID" value="HHM44108.1"/>
    <property type="molecule type" value="Genomic_DNA"/>
</dbReference>
<dbReference type="AlphaFoldDB" id="A0A7J3VSJ6"/>
<accession>A0A7J3VSJ6</accession>
<evidence type="ECO:0000256" key="1">
    <source>
        <dbReference type="SAM" id="Phobius"/>
    </source>
</evidence>
<name>A0A7J3VSJ6_CALS0</name>
<organism evidence="2">
    <name type="scientific">Caldiarchaeum subterraneum</name>
    <dbReference type="NCBI Taxonomy" id="311458"/>
    <lineage>
        <taxon>Archaea</taxon>
        <taxon>Nitrososphaerota</taxon>
        <taxon>Candidatus Caldarchaeales</taxon>
        <taxon>Candidatus Caldarchaeaceae</taxon>
        <taxon>Candidatus Caldarchaeum</taxon>
    </lineage>
</organism>
<keyword evidence="1" id="KW-0812">Transmembrane</keyword>
<dbReference type="Gene3D" id="2.60.120.380">
    <property type="match status" value="1"/>
</dbReference>
<keyword evidence="1" id="KW-1133">Transmembrane helix</keyword>
<reference evidence="2" key="1">
    <citation type="journal article" date="2020" name="mSystems">
        <title>Genome- and Community-Level Interaction Insights into Carbon Utilization and Element Cycling Functions of Hydrothermarchaeota in Hydrothermal Sediment.</title>
        <authorList>
            <person name="Zhou Z."/>
            <person name="Liu Y."/>
            <person name="Xu W."/>
            <person name="Pan J."/>
            <person name="Luo Z.H."/>
            <person name="Li M."/>
        </authorList>
    </citation>
    <scope>NUCLEOTIDE SEQUENCE [LARGE SCALE GENOMIC DNA]</scope>
    <source>
        <strain evidence="2">SpSt-1074</strain>
    </source>
</reference>
<comment type="caution">
    <text evidence="2">The sequence shown here is derived from an EMBL/GenBank/DDBJ whole genome shotgun (WGS) entry which is preliminary data.</text>
</comment>
<sequence length="356" mass="38500">MPSFKPLALAVMLLLAVSSTTAQMQDPCIATENKVNLLESRPQLAGGLEGRLSERFYRFENLRPGERISVDVQVRTNTSAAISMLMLWEIRPNQFTHITTEQQILLGGPHAFNFSWTHANLGENRPTTICFKIGLFSEARPAKADYTGSVSVDLLHDTGGGDAANRAERASSLGALSDTPVMVSGYLSSVSQGSDHVDFYAFTAALGRGKMLLAELSTQEGNIYDIALLDNTQFSLRYNQTGDRQKATIYLTNEDPGEKTYFLKVSNNGGVGGGGPYTINLSIKQVVSGTTTTTNTGQQTVVTHTSEQPTIPQETARAIVYGSVVGIAAAAVVATVLIRRRSQAVVAEEEWWSTET</sequence>
<evidence type="ECO:0008006" key="3">
    <source>
        <dbReference type="Google" id="ProtNLM"/>
    </source>
</evidence>
<feature type="transmembrane region" description="Helical" evidence="1">
    <location>
        <begin position="318"/>
        <end position="338"/>
    </location>
</feature>
<proteinExistence type="predicted"/>